<name>A0A4S4LGP1_9AGAM</name>
<dbReference type="InterPro" id="IPR015366">
    <property type="entry name" value="S53_propep"/>
</dbReference>
<keyword evidence="13" id="KW-1185">Reference proteome</keyword>
<evidence type="ECO:0000256" key="2">
    <source>
        <dbReference type="ARBA" id="ARBA00022670"/>
    </source>
</evidence>
<dbReference type="CDD" id="cd11377">
    <property type="entry name" value="Pro-peptidase_S53"/>
    <property type="match status" value="1"/>
</dbReference>
<keyword evidence="7" id="KW-0865">Zymogen</keyword>
<dbReference type="Gene3D" id="3.40.50.200">
    <property type="entry name" value="Peptidase S8/S53 domain"/>
    <property type="match status" value="1"/>
</dbReference>
<evidence type="ECO:0000256" key="8">
    <source>
        <dbReference type="PROSITE-ProRule" id="PRU01032"/>
    </source>
</evidence>
<feature type="signal peptide" evidence="10">
    <location>
        <begin position="1"/>
        <end position="18"/>
    </location>
</feature>
<feature type="binding site" evidence="8">
    <location>
        <position position="556"/>
    </location>
    <ligand>
        <name>Ca(2+)</name>
        <dbReference type="ChEBI" id="CHEBI:29108"/>
    </ligand>
</feature>
<dbReference type="SUPFAM" id="SSF52743">
    <property type="entry name" value="Subtilisin-like"/>
    <property type="match status" value="1"/>
</dbReference>
<accession>A0A4S4LGP1</accession>
<keyword evidence="2 8" id="KW-0645">Protease</keyword>
<dbReference type="GO" id="GO:0008240">
    <property type="term" value="F:tripeptidyl-peptidase activity"/>
    <property type="evidence" value="ECO:0007669"/>
    <property type="project" value="TreeGrafter"/>
</dbReference>
<dbReference type="CDD" id="cd04056">
    <property type="entry name" value="Peptidases_S53"/>
    <property type="match status" value="1"/>
</dbReference>
<reference evidence="12 13" key="1">
    <citation type="submission" date="2019-02" db="EMBL/GenBank/DDBJ databases">
        <title>Genome sequencing of the rare red list fungi Phellinidium pouzarii.</title>
        <authorList>
            <person name="Buettner E."/>
            <person name="Kellner H."/>
        </authorList>
    </citation>
    <scope>NUCLEOTIDE SEQUENCE [LARGE SCALE GENOMIC DNA]</scope>
    <source>
        <strain evidence="12 13">DSM 108285</strain>
    </source>
</reference>
<proteinExistence type="predicted"/>
<dbReference type="InterPro" id="IPR036852">
    <property type="entry name" value="Peptidase_S8/S53_dom_sf"/>
</dbReference>
<comment type="cofactor">
    <cofactor evidence="8">
        <name>Ca(2+)</name>
        <dbReference type="ChEBI" id="CHEBI:29108"/>
    </cofactor>
    <text evidence="8">Binds 1 Ca(2+) ion per subunit.</text>
</comment>
<feature type="compositionally biased region" description="Polar residues" evidence="9">
    <location>
        <begin position="186"/>
        <end position="201"/>
    </location>
</feature>
<protein>
    <recommendedName>
        <fullName evidence="11">Peptidase S53 domain-containing protein</fullName>
    </recommendedName>
</protein>
<evidence type="ECO:0000256" key="9">
    <source>
        <dbReference type="SAM" id="MobiDB-lite"/>
    </source>
</evidence>
<dbReference type="InterPro" id="IPR050819">
    <property type="entry name" value="Tripeptidyl-peptidase_I"/>
</dbReference>
<evidence type="ECO:0000313" key="13">
    <source>
        <dbReference type="Proteomes" id="UP000308199"/>
    </source>
</evidence>
<keyword evidence="5 8" id="KW-0720">Serine protease</keyword>
<feature type="binding site" evidence="8">
    <location>
        <position position="555"/>
    </location>
    <ligand>
        <name>Ca(2+)</name>
        <dbReference type="ChEBI" id="CHEBI:29108"/>
    </ligand>
</feature>
<feature type="binding site" evidence="8">
    <location>
        <position position="574"/>
    </location>
    <ligand>
        <name>Ca(2+)</name>
        <dbReference type="ChEBI" id="CHEBI:29108"/>
    </ligand>
</feature>
<dbReference type="PANTHER" id="PTHR14218">
    <property type="entry name" value="PROTEASE S8 TRIPEPTIDYL PEPTIDASE I CLN2"/>
    <property type="match status" value="1"/>
</dbReference>
<feature type="compositionally biased region" description="Basic residues" evidence="9">
    <location>
        <begin position="165"/>
        <end position="178"/>
    </location>
</feature>
<feature type="active site" description="Charge relay system" evidence="8">
    <location>
        <position position="279"/>
    </location>
</feature>
<dbReference type="SMART" id="SM00944">
    <property type="entry name" value="Pro-kuma_activ"/>
    <property type="match status" value="1"/>
</dbReference>
<dbReference type="SUPFAM" id="SSF54897">
    <property type="entry name" value="Protease propeptides/inhibitors"/>
    <property type="match status" value="1"/>
</dbReference>
<dbReference type="Pfam" id="PF09286">
    <property type="entry name" value="Pro-kuma_activ"/>
    <property type="match status" value="2"/>
</dbReference>
<feature type="region of interest" description="Disordered" evidence="9">
    <location>
        <begin position="162"/>
        <end position="209"/>
    </location>
</feature>
<feature type="active site" description="Charge relay system" evidence="8">
    <location>
        <position position="507"/>
    </location>
</feature>
<evidence type="ECO:0000256" key="6">
    <source>
        <dbReference type="ARBA" id="ARBA00022837"/>
    </source>
</evidence>
<dbReference type="PANTHER" id="PTHR14218:SF19">
    <property type="entry name" value="SERINE PROTEASE AORO, PUTATIVE (AFU_ORTHOLOGUE AFUA_6G10250)-RELATED"/>
    <property type="match status" value="1"/>
</dbReference>
<dbReference type="OrthoDB" id="409122at2759"/>
<evidence type="ECO:0000256" key="1">
    <source>
        <dbReference type="ARBA" id="ARBA00004239"/>
    </source>
</evidence>
<feature type="active site" description="Charge relay system" evidence="8">
    <location>
        <position position="275"/>
    </location>
</feature>
<gene>
    <name evidence="12" type="ORF">EW145_g2349</name>
</gene>
<evidence type="ECO:0000256" key="4">
    <source>
        <dbReference type="ARBA" id="ARBA00022801"/>
    </source>
</evidence>
<comment type="caution">
    <text evidence="12">The sequence shown here is derived from an EMBL/GenBank/DDBJ whole genome shotgun (WGS) entry which is preliminary data.</text>
</comment>
<keyword evidence="4 8" id="KW-0378">Hydrolase</keyword>
<dbReference type="GO" id="GO:0046872">
    <property type="term" value="F:metal ion binding"/>
    <property type="evidence" value="ECO:0007669"/>
    <property type="project" value="UniProtKB-UniRule"/>
</dbReference>
<evidence type="ECO:0000256" key="7">
    <source>
        <dbReference type="ARBA" id="ARBA00023145"/>
    </source>
</evidence>
<dbReference type="GO" id="GO:0005576">
    <property type="term" value="C:extracellular region"/>
    <property type="evidence" value="ECO:0007669"/>
    <property type="project" value="UniProtKB-SubCell"/>
</dbReference>
<evidence type="ECO:0000313" key="12">
    <source>
        <dbReference type="EMBL" id="THH08980.1"/>
    </source>
</evidence>
<feature type="chain" id="PRO_5020992862" description="Peptidase S53 domain-containing protein" evidence="10">
    <location>
        <begin position="19"/>
        <end position="597"/>
    </location>
</feature>
<dbReference type="GO" id="GO:0004252">
    <property type="term" value="F:serine-type endopeptidase activity"/>
    <property type="evidence" value="ECO:0007669"/>
    <property type="project" value="UniProtKB-UniRule"/>
</dbReference>
<evidence type="ECO:0000259" key="11">
    <source>
        <dbReference type="PROSITE" id="PS51695"/>
    </source>
</evidence>
<keyword evidence="6 8" id="KW-0106">Calcium</keyword>
<evidence type="ECO:0000256" key="5">
    <source>
        <dbReference type="ARBA" id="ARBA00022825"/>
    </source>
</evidence>
<comment type="subcellular location">
    <subcellularLocation>
        <location evidence="1">Secreted</location>
        <location evidence="1">Extracellular space</location>
    </subcellularLocation>
</comment>
<dbReference type="InterPro" id="IPR030400">
    <property type="entry name" value="Sedolisin_dom"/>
</dbReference>
<dbReference type="GO" id="GO:0006508">
    <property type="term" value="P:proteolysis"/>
    <property type="evidence" value="ECO:0007669"/>
    <property type="project" value="UniProtKB-KW"/>
</dbReference>
<dbReference type="PROSITE" id="PS51695">
    <property type="entry name" value="SEDOLISIN"/>
    <property type="match status" value="1"/>
</dbReference>
<feature type="binding site" evidence="8">
    <location>
        <position position="576"/>
    </location>
    <ligand>
        <name>Ca(2+)</name>
        <dbReference type="ChEBI" id="CHEBI:29108"/>
    </ligand>
</feature>
<keyword evidence="3 8" id="KW-0479">Metal-binding</keyword>
<dbReference type="EMBL" id="SGPK01000080">
    <property type="protein sequence ID" value="THH08980.1"/>
    <property type="molecule type" value="Genomic_DNA"/>
</dbReference>
<keyword evidence="10" id="KW-0732">Signal</keyword>
<dbReference type="AlphaFoldDB" id="A0A4S4LGP1"/>
<evidence type="ECO:0000256" key="10">
    <source>
        <dbReference type="SAM" id="SignalP"/>
    </source>
</evidence>
<sequence length="597" mass="63881">MSAFARFFVVALAALAAAEPHLSPHVLHEKRAFAPEARGWRLSRRLEGHAILPVKIGLTQQNMHTIEDVLMAVSHLESPDYGKHWSAAQISGIERSRLRLSVSKGWIQVKAAASEVENLLKAEYHVYEDENGAERIGCSEYHIPQHLTSHIDLIKPTTAFGARVPPKKTRKRSLKSLSKRGETPEVVQQPTKLGSPSSFNGPKTDGRKVDGSTALGLEDCDESITPICLQTLYNIHYTPVSTKENTFAAGQKPVFISIDGGVAQTTNQSFNLSGESDLDLEYSTSLTAPQPVQVLQTGDLIEGAGLDNWLDAVDASFCTFEGLSTVLSGDDPALPPNVVTVSYGQDEIIVSAKYAMRQCTEYAKIGLMGTTILYSSGDDGVAGIGGVCLTENGTETTSGTRFNPSFPSGCPFVTSVGATQVNPNSTVFQPEGACEQVIFSGGGFSNIFAIPSYQEESVEAFLKDHPPPFIGAQFNNSGTSRAFPDLTHCINYIIAIDGEFKHAFGTSASAPTTGSIITFINDARLAKGKGPVDASHSSFINPAIYTAPFRAAFNDITQGGNQGCGTAGFTATTGWDPVTGLGTPNFERLLALWLLLP</sequence>
<dbReference type="Proteomes" id="UP000308199">
    <property type="component" value="Unassembled WGS sequence"/>
</dbReference>
<feature type="domain" description="Peptidase S53" evidence="11">
    <location>
        <begin position="181"/>
        <end position="596"/>
    </location>
</feature>
<evidence type="ECO:0000256" key="3">
    <source>
        <dbReference type="ARBA" id="ARBA00022723"/>
    </source>
</evidence>
<organism evidence="12 13">
    <name type="scientific">Phellinidium pouzarii</name>
    <dbReference type="NCBI Taxonomy" id="167371"/>
    <lineage>
        <taxon>Eukaryota</taxon>
        <taxon>Fungi</taxon>
        <taxon>Dikarya</taxon>
        <taxon>Basidiomycota</taxon>
        <taxon>Agaricomycotina</taxon>
        <taxon>Agaricomycetes</taxon>
        <taxon>Hymenochaetales</taxon>
        <taxon>Hymenochaetaceae</taxon>
        <taxon>Phellinidium</taxon>
    </lineage>
</organism>